<dbReference type="InterPro" id="IPR001732">
    <property type="entry name" value="UDP-Glc/GDP-Man_DH_N"/>
</dbReference>
<dbReference type="OrthoDB" id="9803238at2"/>
<comment type="caution">
    <text evidence="6">The sequence shown here is derived from an EMBL/GenBank/DDBJ whole genome shotgun (WGS) entry which is preliminary data.</text>
</comment>
<keyword evidence="7" id="KW-1185">Reference proteome</keyword>
<dbReference type="Pfam" id="PF00984">
    <property type="entry name" value="UDPG_MGDP_dh"/>
    <property type="match status" value="1"/>
</dbReference>
<dbReference type="InterPro" id="IPR014027">
    <property type="entry name" value="UDP-Glc/GDP-Man_DH_C"/>
</dbReference>
<proteinExistence type="inferred from homology"/>
<dbReference type="InterPro" id="IPR036291">
    <property type="entry name" value="NAD(P)-bd_dom_sf"/>
</dbReference>
<dbReference type="NCBIfam" id="TIGR03026">
    <property type="entry name" value="NDP-sugDHase"/>
    <property type="match status" value="1"/>
</dbReference>
<dbReference type="SMART" id="SM00984">
    <property type="entry name" value="UDPG_MGDP_dh_C"/>
    <property type="match status" value="1"/>
</dbReference>
<dbReference type="EMBL" id="SJPG01000001">
    <property type="protein sequence ID" value="TWT59621.1"/>
    <property type="molecule type" value="Genomic_DNA"/>
</dbReference>
<dbReference type="GO" id="GO:0016628">
    <property type="term" value="F:oxidoreductase activity, acting on the CH-CH group of donors, NAD or NADP as acceptor"/>
    <property type="evidence" value="ECO:0007669"/>
    <property type="project" value="InterPro"/>
</dbReference>
<dbReference type="GO" id="GO:0000271">
    <property type="term" value="P:polysaccharide biosynthetic process"/>
    <property type="evidence" value="ECO:0007669"/>
    <property type="project" value="InterPro"/>
</dbReference>
<dbReference type="SUPFAM" id="SSF51735">
    <property type="entry name" value="NAD(P)-binding Rossmann-fold domains"/>
    <property type="match status" value="1"/>
</dbReference>
<dbReference type="SUPFAM" id="SSF48179">
    <property type="entry name" value="6-phosphogluconate dehydrogenase C-terminal domain-like"/>
    <property type="match status" value="1"/>
</dbReference>
<dbReference type="PIRSF" id="PIRSF000124">
    <property type="entry name" value="UDPglc_GDPman_dh"/>
    <property type="match status" value="1"/>
</dbReference>
<dbReference type="Proteomes" id="UP000316095">
    <property type="component" value="Unassembled WGS sequence"/>
</dbReference>
<name>A0A5C5XB42_9PLAN</name>
<dbReference type="PANTHER" id="PTHR43491">
    <property type="entry name" value="UDP-N-ACETYL-D-MANNOSAMINE DEHYDROGENASE"/>
    <property type="match status" value="1"/>
</dbReference>
<dbReference type="InterPro" id="IPR028359">
    <property type="entry name" value="UDP_ManNAc/GlcNAc_DH"/>
</dbReference>
<keyword evidence="4" id="KW-0812">Transmembrane</keyword>
<dbReference type="PIRSF" id="PIRSF500136">
    <property type="entry name" value="UDP_ManNAc_DH"/>
    <property type="match status" value="1"/>
</dbReference>
<dbReference type="SUPFAM" id="SSF52413">
    <property type="entry name" value="UDP-glucose/GDP-mannose dehydrogenase C-terminal domain"/>
    <property type="match status" value="1"/>
</dbReference>
<evidence type="ECO:0000256" key="3">
    <source>
        <dbReference type="PIRNR" id="PIRNR000124"/>
    </source>
</evidence>
<evidence type="ECO:0000256" key="1">
    <source>
        <dbReference type="ARBA" id="ARBA00023002"/>
    </source>
</evidence>
<accession>A0A5C5XB42</accession>
<dbReference type="EC" id="1.1.1.136" evidence="6"/>
<keyword evidence="4" id="KW-1133">Transmembrane helix</keyword>
<dbReference type="AlphaFoldDB" id="A0A5C5XB42"/>
<evidence type="ECO:0000313" key="7">
    <source>
        <dbReference type="Proteomes" id="UP000316095"/>
    </source>
</evidence>
<evidence type="ECO:0000256" key="2">
    <source>
        <dbReference type="ARBA" id="ARBA00023027"/>
    </source>
</evidence>
<dbReference type="Gene3D" id="3.40.50.720">
    <property type="entry name" value="NAD(P)-binding Rossmann-like Domain"/>
    <property type="match status" value="2"/>
</dbReference>
<keyword evidence="1 6" id="KW-0560">Oxidoreductase</keyword>
<feature type="transmembrane region" description="Helical" evidence="4">
    <location>
        <begin position="12"/>
        <end position="33"/>
    </location>
</feature>
<evidence type="ECO:0000259" key="5">
    <source>
        <dbReference type="SMART" id="SM00984"/>
    </source>
</evidence>
<dbReference type="RefSeq" id="WP_146501825.1">
    <property type="nucleotide sequence ID" value="NZ_SJPG01000001.1"/>
</dbReference>
<dbReference type="InterPro" id="IPR008927">
    <property type="entry name" value="6-PGluconate_DH-like_C_sf"/>
</dbReference>
<keyword evidence="2" id="KW-0520">NAD</keyword>
<dbReference type="InterPro" id="IPR014026">
    <property type="entry name" value="UDP-Glc/GDP-Man_DH_dimer"/>
</dbReference>
<organism evidence="6 7">
    <name type="scientific">Rubinisphaera italica</name>
    <dbReference type="NCBI Taxonomy" id="2527969"/>
    <lineage>
        <taxon>Bacteria</taxon>
        <taxon>Pseudomonadati</taxon>
        <taxon>Planctomycetota</taxon>
        <taxon>Planctomycetia</taxon>
        <taxon>Planctomycetales</taxon>
        <taxon>Planctomycetaceae</taxon>
        <taxon>Rubinisphaera</taxon>
    </lineage>
</organism>
<feature type="domain" description="UDP-glucose/GDP-mannose dehydrogenase C-terminal" evidence="5">
    <location>
        <begin position="329"/>
        <end position="428"/>
    </location>
</feature>
<dbReference type="InterPro" id="IPR036220">
    <property type="entry name" value="UDP-Glc/GDP-Man_DH_C_sf"/>
</dbReference>
<comment type="similarity">
    <text evidence="3">Belongs to the UDP-glucose/GDP-mannose dehydrogenase family.</text>
</comment>
<keyword evidence="4" id="KW-0472">Membrane</keyword>
<gene>
    <name evidence="6" type="primary">wbpA_2</name>
    <name evidence="6" type="ORF">Pan54_03290</name>
</gene>
<protein>
    <submittedName>
        <fullName evidence="6">UDP-N-acetyl-D-glucosamine 6-dehydrogenase</fullName>
        <ecNumber evidence="6">1.1.1.136</ecNumber>
    </submittedName>
</protein>
<dbReference type="GO" id="GO:0047004">
    <property type="term" value="F:UDP-N-acetylglucosamine 6-dehydrogenase activity"/>
    <property type="evidence" value="ECO:0007669"/>
    <property type="project" value="UniProtKB-EC"/>
</dbReference>
<evidence type="ECO:0000256" key="4">
    <source>
        <dbReference type="SAM" id="Phobius"/>
    </source>
</evidence>
<dbReference type="PANTHER" id="PTHR43491:SF1">
    <property type="entry name" value="UDP-N-ACETYL-D-MANNOSAMINE DEHYDROGENASE"/>
    <property type="match status" value="1"/>
</dbReference>
<sequence>MLKNLKNKIESQNSIIGIIGLGYVGLPLISAFFNKGFQVIGFDVDSKKVETLNAGKSYIKHISNEEVDKWRISGKFEATTDSARLAEADVLLICVPTPLNDTRDPDLTYVEKTTESIARTLRKGQLIILESTTYPTTTRDVMLPILETSGLKVGEDFFLAYSPEREDPGNPDFTAAGIPKVVGGYDPQSLELAVALYSQSIVKVIPVSSCEVAEACKILENTYRAVNIALVNELKMLFDRMGIDIWEVIDAAKTKPFGFQAFYPGPGLGGHCIPIDPFYLTWLARKQGLTTRFIELAGEVNSRMPDYVITRLAEFLNEQGKPIKNSKILLLGVAYKKDVDDPRESPSFFLMEELLKRGAELSYNDPHVPHLPKMRHHDLPEMSSCELTEKLLSEQDCVLIATDHSAYDCNFITSHSKFILDTRNFTKLATMTTGIIRKA</sequence>
<dbReference type="InterPro" id="IPR017476">
    <property type="entry name" value="UDP-Glc/GDP-Man"/>
</dbReference>
<dbReference type="GO" id="GO:0051287">
    <property type="term" value="F:NAD binding"/>
    <property type="evidence" value="ECO:0007669"/>
    <property type="project" value="InterPro"/>
</dbReference>
<dbReference type="Pfam" id="PF03721">
    <property type="entry name" value="UDPG_MGDP_dh_N"/>
    <property type="match status" value="1"/>
</dbReference>
<reference evidence="6 7" key="1">
    <citation type="submission" date="2019-02" db="EMBL/GenBank/DDBJ databases">
        <title>Deep-cultivation of Planctomycetes and their phenomic and genomic characterization uncovers novel biology.</title>
        <authorList>
            <person name="Wiegand S."/>
            <person name="Jogler M."/>
            <person name="Boedeker C."/>
            <person name="Pinto D."/>
            <person name="Vollmers J."/>
            <person name="Rivas-Marin E."/>
            <person name="Kohn T."/>
            <person name="Peeters S.H."/>
            <person name="Heuer A."/>
            <person name="Rast P."/>
            <person name="Oberbeckmann S."/>
            <person name="Bunk B."/>
            <person name="Jeske O."/>
            <person name="Meyerdierks A."/>
            <person name="Storesund J.E."/>
            <person name="Kallscheuer N."/>
            <person name="Luecker S."/>
            <person name="Lage O.M."/>
            <person name="Pohl T."/>
            <person name="Merkel B.J."/>
            <person name="Hornburger P."/>
            <person name="Mueller R.-W."/>
            <person name="Bruemmer F."/>
            <person name="Labrenz M."/>
            <person name="Spormann A.M."/>
            <person name="Op Den Camp H."/>
            <person name="Overmann J."/>
            <person name="Amann R."/>
            <person name="Jetten M.S.M."/>
            <person name="Mascher T."/>
            <person name="Medema M.H."/>
            <person name="Devos D.P."/>
            <person name="Kaster A.-K."/>
            <person name="Ovreas L."/>
            <person name="Rohde M."/>
            <person name="Galperin M.Y."/>
            <person name="Jogler C."/>
        </authorList>
    </citation>
    <scope>NUCLEOTIDE SEQUENCE [LARGE SCALE GENOMIC DNA]</scope>
    <source>
        <strain evidence="6 7">Pan54</strain>
    </source>
</reference>
<dbReference type="Pfam" id="PF03720">
    <property type="entry name" value="UDPG_MGDP_dh_C"/>
    <property type="match status" value="1"/>
</dbReference>
<evidence type="ECO:0000313" key="6">
    <source>
        <dbReference type="EMBL" id="TWT59621.1"/>
    </source>
</evidence>